<dbReference type="EMBL" id="AP019835">
    <property type="protein sequence ID" value="BBM50687.1"/>
    <property type="molecule type" value="Genomic_DNA"/>
</dbReference>
<gene>
    <name evidence="1" type="ORF">JMUB3934_1999</name>
</gene>
<protein>
    <recommendedName>
        <fullName evidence="3">Phage head-tail adaptor</fullName>
    </recommendedName>
</protein>
<evidence type="ECO:0000313" key="1">
    <source>
        <dbReference type="EMBL" id="BBM50687.1"/>
    </source>
</evidence>
<sequence length="116" mass="13446">MFEDFFDTDVIEEVRRNTKTKTEFRLTVQGWEVVYTNIKCQLSAGILRATETGVINSSKNSYKIFVSNDVQIKQNDILVVSKGGIKYKFKANKPIKYTDFLEHQEISVEEVEKNET</sequence>
<reference evidence="1 2" key="1">
    <citation type="submission" date="2019-07" db="EMBL/GenBank/DDBJ databases">
        <title>Complete Genome Sequence of Leptotrichia wadei Strain JMUB3934.</title>
        <authorList>
            <person name="Watanabe S."/>
            <person name="Cui L."/>
        </authorList>
    </citation>
    <scope>NUCLEOTIDE SEQUENCE [LARGE SCALE GENOMIC DNA]</scope>
    <source>
        <strain evidence="1 2">JMUB3934</strain>
    </source>
</reference>
<accession>A0A510KHI4</accession>
<dbReference type="Proteomes" id="UP000321501">
    <property type="component" value="Chromosome"/>
</dbReference>
<evidence type="ECO:0000313" key="2">
    <source>
        <dbReference type="Proteomes" id="UP000321501"/>
    </source>
</evidence>
<organism evidence="1 2">
    <name type="scientific">Leptotrichia wadei</name>
    <dbReference type="NCBI Taxonomy" id="157687"/>
    <lineage>
        <taxon>Bacteria</taxon>
        <taxon>Fusobacteriati</taxon>
        <taxon>Fusobacteriota</taxon>
        <taxon>Fusobacteriia</taxon>
        <taxon>Fusobacteriales</taxon>
        <taxon>Leptotrichiaceae</taxon>
        <taxon>Leptotrichia</taxon>
    </lineage>
</organism>
<evidence type="ECO:0008006" key="3">
    <source>
        <dbReference type="Google" id="ProtNLM"/>
    </source>
</evidence>
<dbReference type="RefSeq" id="WP_146964822.1">
    <property type="nucleotide sequence ID" value="NZ_AP019835.1"/>
</dbReference>
<name>A0A510KHI4_9FUSO</name>
<dbReference type="AlphaFoldDB" id="A0A510KHI4"/>
<proteinExistence type="predicted"/>